<dbReference type="InterPro" id="IPR001362">
    <property type="entry name" value="Glyco_hydro_32"/>
</dbReference>
<dbReference type="InterPro" id="IPR006232">
    <property type="entry name" value="Suc6P_hydrolase"/>
</dbReference>
<dbReference type="Gene3D" id="2.115.10.20">
    <property type="entry name" value="Glycosyl hydrolase domain, family 43"/>
    <property type="match status" value="1"/>
</dbReference>
<dbReference type="GO" id="GO:0004564">
    <property type="term" value="F:beta-fructofuranosidase activity"/>
    <property type="evidence" value="ECO:0007669"/>
    <property type="project" value="UniProtKB-EC"/>
</dbReference>
<protein>
    <recommendedName>
        <fullName evidence="4 8">Sucrose-6-phosphate hydrolase</fullName>
        <ecNumber evidence="3 8">3.2.1.26</ecNumber>
    </recommendedName>
    <alternativeName>
        <fullName evidence="7 8">Invertase</fullName>
    </alternativeName>
</protein>
<evidence type="ECO:0000256" key="3">
    <source>
        <dbReference type="ARBA" id="ARBA00012758"/>
    </source>
</evidence>
<evidence type="ECO:0000256" key="7">
    <source>
        <dbReference type="ARBA" id="ARBA00033367"/>
    </source>
</evidence>
<comment type="catalytic activity">
    <reaction evidence="8">
        <text>Hydrolysis of terminal non-reducing beta-D-fructofuranoside residues in beta-D-fructofuranosides.</text>
        <dbReference type="EC" id="3.2.1.26"/>
    </reaction>
</comment>
<gene>
    <name evidence="11" type="ORF">RA11412_2614</name>
</gene>
<dbReference type="KEGG" id="raj:RA11412_2614"/>
<dbReference type="GO" id="GO:0005737">
    <property type="term" value="C:cytoplasm"/>
    <property type="evidence" value="ECO:0007669"/>
    <property type="project" value="UniProtKB-SubCell"/>
</dbReference>
<comment type="function">
    <text evidence="8">Enables the bacterium to metabolize sucrose as a sole carbon source.</text>
</comment>
<dbReference type="NCBIfam" id="TIGR01322">
    <property type="entry name" value="scrB_fam"/>
    <property type="match status" value="1"/>
</dbReference>
<sequence length="565" mass="63401">MSMTKQNRPILDTDDVQPVDESPTTPWSSFGKITLEPLPENTAPSQTAAKPVTLAPLAPYLQRDLAAEDHQTVAAFGESVRSDRDYPKLHLAPPVGRLNDPNGLVYDGRHYHAFYQYSPLHPERIVYWRHAISDDLTYWEDAGTALVPNTRYDSHGCYSGSCIRVPGGFEFFYTGNVKDSRNNRETYQILATAGEDAHPTRQLPPLLEGPHEGYTAHYRDPYVFERDGQWWMVIGAQKDGKKKKHRTGTVVVYTSADRRSWDFKGELDFTDPTVEGCYMYECPSLLQLRDEATGTLRDVLIFSPQGLSPEGEKYQNIYQSGYIVGELDPQTLRFEVHTPFTELDAGFEFYAPQTVHGTGTSAHDDAPHPQTVMIGWLGNAEQDDHPSWAHRWVHMFTYPRELHLREGKIYQTPVPHLDRVLPLEPTVVDAVKGKVPVLKDAGTWRLHGTVDVSDGPVKIRVKDAHGTALRITIAEDFAQLDRSGTRYTEGGTLRRRALTPNTEREFELLVDASSTELFVGGAVNGQDGAGSYEQVFSARTYFSGSKRRVRMGGNGEVLKLSYAVL</sequence>
<keyword evidence="5 8" id="KW-0378">Hydrolase</keyword>
<dbReference type="Proteomes" id="UP000250241">
    <property type="component" value="Chromosome"/>
</dbReference>
<keyword evidence="8" id="KW-0963">Cytoplasm</keyword>
<dbReference type="InterPro" id="IPR018053">
    <property type="entry name" value="Glyco_hydro_32_AS"/>
</dbReference>
<evidence type="ECO:0000313" key="11">
    <source>
        <dbReference type="EMBL" id="BAV88913.1"/>
    </source>
</evidence>
<dbReference type="SMART" id="SM00640">
    <property type="entry name" value="Glyco_32"/>
    <property type="match status" value="1"/>
</dbReference>
<evidence type="ECO:0000256" key="1">
    <source>
        <dbReference type="ARBA" id="ARBA00004914"/>
    </source>
</evidence>
<dbReference type="Pfam" id="PF00251">
    <property type="entry name" value="Glyco_hydro_32N"/>
    <property type="match status" value="1"/>
</dbReference>
<name>A0A2Z5R2I8_9MICC</name>
<dbReference type="EC" id="3.2.1.26" evidence="3 8"/>
<dbReference type="CDD" id="cd18623">
    <property type="entry name" value="GH32_ScrB-like"/>
    <property type="match status" value="1"/>
</dbReference>
<organism evidence="11 12">
    <name type="scientific">Rothia aeria</name>
    <dbReference type="NCBI Taxonomy" id="172042"/>
    <lineage>
        <taxon>Bacteria</taxon>
        <taxon>Bacillati</taxon>
        <taxon>Actinomycetota</taxon>
        <taxon>Actinomycetes</taxon>
        <taxon>Micrococcales</taxon>
        <taxon>Micrococcaceae</taxon>
        <taxon>Rothia</taxon>
    </lineage>
</organism>
<dbReference type="AlphaFoldDB" id="A0A2Z5R2I8"/>
<evidence type="ECO:0000313" key="12">
    <source>
        <dbReference type="Proteomes" id="UP000250241"/>
    </source>
</evidence>
<dbReference type="SUPFAM" id="SSF75005">
    <property type="entry name" value="Arabinanase/levansucrase/invertase"/>
    <property type="match status" value="1"/>
</dbReference>
<accession>A0A2Z5R2I8</accession>
<dbReference type="PANTHER" id="PTHR43101:SF1">
    <property type="entry name" value="BETA-FRUCTOSIDASE"/>
    <property type="match status" value="1"/>
</dbReference>
<dbReference type="InterPro" id="IPR013320">
    <property type="entry name" value="ConA-like_dom_sf"/>
</dbReference>
<keyword evidence="8" id="KW-0119">Carbohydrate metabolism</keyword>
<dbReference type="InterPro" id="IPR023296">
    <property type="entry name" value="Glyco_hydro_beta-prop_sf"/>
</dbReference>
<evidence type="ECO:0000256" key="2">
    <source>
        <dbReference type="ARBA" id="ARBA00009902"/>
    </source>
</evidence>
<comment type="subcellular location">
    <subcellularLocation>
        <location evidence="8">Cytoplasm</location>
    </subcellularLocation>
</comment>
<dbReference type="UniPathway" id="UPA00238"/>
<dbReference type="InterPro" id="IPR013148">
    <property type="entry name" value="Glyco_hydro_32_N"/>
</dbReference>
<dbReference type="SUPFAM" id="SSF49899">
    <property type="entry name" value="Concanavalin A-like lectins/glucanases"/>
    <property type="match status" value="1"/>
</dbReference>
<feature type="region of interest" description="Disordered" evidence="9">
    <location>
        <begin position="1"/>
        <end position="31"/>
    </location>
</feature>
<dbReference type="InterPro" id="IPR051214">
    <property type="entry name" value="GH32_Enzymes"/>
</dbReference>
<keyword evidence="12" id="KW-1185">Reference proteome</keyword>
<evidence type="ECO:0000259" key="10">
    <source>
        <dbReference type="Pfam" id="PF00251"/>
    </source>
</evidence>
<dbReference type="GO" id="GO:0005985">
    <property type="term" value="P:sucrose metabolic process"/>
    <property type="evidence" value="ECO:0007669"/>
    <property type="project" value="UniProtKB-UniPathway"/>
</dbReference>
<feature type="domain" description="Glycosyl hydrolase family 32 N-terminal" evidence="10">
    <location>
        <begin position="90"/>
        <end position="413"/>
    </location>
</feature>
<comment type="similarity">
    <text evidence="2 8">Belongs to the glycosyl hydrolase 32 family.</text>
</comment>
<reference evidence="11 12" key="1">
    <citation type="submission" date="2016-10" db="EMBL/GenBank/DDBJ databases">
        <title>Genome sequence of Rothia aeria strain JCM11412.</title>
        <authorList>
            <person name="Nambu T."/>
        </authorList>
    </citation>
    <scope>NUCLEOTIDE SEQUENCE [LARGE SCALE GENOMIC DNA]</scope>
    <source>
        <strain evidence="11 12">JCM 11412</strain>
    </source>
</reference>
<dbReference type="PROSITE" id="PS00609">
    <property type="entry name" value="GLYCOSYL_HYDROL_F32"/>
    <property type="match status" value="1"/>
</dbReference>
<dbReference type="EMBL" id="AP017895">
    <property type="protein sequence ID" value="BAV88913.1"/>
    <property type="molecule type" value="Genomic_DNA"/>
</dbReference>
<evidence type="ECO:0000256" key="5">
    <source>
        <dbReference type="ARBA" id="ARBA00022801"/>
    </source>
</evidence>
<proteinExistence type="inferred from homology"/>
<evidence type="ECO:0000256" key="4">
    <source>
        <dbReference type="ARBA" id="ARBA00019623"/>
    </source>
</evidence>
<evidence type="ECO:0000256" key="9">
    <source>
        <dbReference type="SAM" id="MobiDB-lite"/>
    </source>
</evidence>
<comment type="pathway">
    <text evidence="1 8">Glycan biosynthesis; sucrose metabolism.</text>
</comment>
<dbReference type="PANTHER" id="PTHR43101">
    <property type="entry name" value="BETA-FRUCTOSIDASE"/>
    <property type="match status" value="1"/>
</dbReference>
<evidence type="ECO:0000256" key="6">
    <source>
        <dbReference type="ARBA" id="ARBA00023295"/>
    </source>
</evidence>
<keyword evidence="6 8" id="KW-0326">Glycosidase</keyword>
<evidence type="ECO:0000256" key="8">
    <source>
        <dbReference type="RuleBase" id="RU365015"/>
    </source>
</evidence>